<feature type="transmembrane region" description="Helical" evidence="5">
    <location>
        <begin position="66"/>
        <end position="84"/>
    </location>
</feature>
<feature type="domain" description="O-antigen ligase-related" evidence="6">
    <location>
        <begin position="226"/>
        <end position="388"/>
    </location>
</feature>
<sequence>MTRILFFLGMMTIPFSGIVGLRFLGEVQHELSTYFFLAAIGSNVFFFIASSRILAAEGREIPSMKLLTVILFWTTCLIVMSFLMNAGPILTNVFNGRHAIEKFVSAFFLILYSFMLAYLTFFIAGRAWKQVICKPIAISVYLCLAFSTFELLSRHMGVATGVYAFLDRIVHGGLNPTAYANGWDPRLRSLAFEPPAFGLYAGFAWPWLIAGWVGSQGRAFVGYAIAFASLTALTLLSGNRTGLILMMGSAFVLAVLRYGYLPPHSRKAQKNISLVLTFCLTCLVVAVVIFYTANLQRYEAAVITGSSVSDLSRLASIEAAFNMSFGSPLFGIGFGEYAFHLSDSLPRWGYLSPEIQTYLEDPKSWPAAYSIFARLAAELGLVGLIMWIILWILLARSVLIASLNYQKTTGLIPSVAHPLIASCFCILLSGFTTDSLRNPMIWVTLGLCCRYLVEVRSYTTTLRQYGHFYAHKMPFGVNYYIPSERQI</sequence>
<keyword evidence="3 5" id="KW-1133">Transmembrane helix</keyword>
<dbReference type="AlphaFoldDB" id="B2IJV7"/>
<comment type="subcellular location">
    <subcellularLocation>
        <location evidence="1">Membrane</location>
        <topology evidence="1">Multi-pass membrane protein</topology>
    </subcellularLocation>
</comment>
<feature type="transmembrane region" description="Helical" evidence="5">
    <location>
        <begin position="5"/>
        <end position="25"/>
    </location>
</feature>
<dbReference type="Pfam" id="PF04932">
    <property type="entry name" value="Wzy_C"/>
    <property type="match status" value="1"/>
</dbReference>
<feature type="transmembrane region" description="Helical" evidence="5">
    <location>
        <begin position="411"/>
        <end position="430"/>
    </location>
</feature>
<dbReference type="InterPro" id="IPR051533">
    <property type="entry name" value="WaaL-like"/>
</dbReference>
<evidence type="ECO:0000313" key="7">
    <source>
        <dbReference type="EMBL" id="ACB96332.1"/>
    </source>
</evidence>
<feature type="transmembrane region" description="Helical" evidence="5">
    <location>
        <begin position="272"/>
        <end position="293"/>
    </location>
</feature>
<evidence type="ECO:0000256" key="4">
    <source>
        <dbReference type="ARBA" id="ARBA00023136"/>
    </source>
</evidence>
<protein>
    <recommendedName>
        <fullName evidence="6">O-antigen ligase-related domain-containing protein</fullName>
    </recommendedName>
</protein>
<dbReference type="OrthoDB" id="8010939at2"/>
<organism evidence="7 8">
    <name type="scientific">Beijerinckia indica subsp. indica (strain ATCC 9039 / DSM 1715 / NCIMB 8712)</name>
    <dbReference type="NCBI Taxonomy" id="395963"/>
    <lineage>
        <taxon>Bacteria</taxon>
        <taxon>Pseudomonadati</taxon>
        <taxon>Pseudomonadota</taxon>
        <taxon>Alphaproteobacteria</taxon>
        <taxon>Hyphomicrobiales</taxon>
        <taxon>Beijerinckiaceae</taxon>
        <taxon>Beijerinckia</taxon>
    </lineage>
</organism>
<reference evidence="8" key="1">
    <citation type="submission" date="2008-03" db="EMBL/GenBank/DDBJ databases">
        <title>Complete sequence of chromosome of Beijerinckia indica subsp. indica ATCC 9039.</title>
        <authorList>
            <consortium name="US DOE Joint Genome Institute"/>
            <person name="Copeland A."/>
            <person name="Lucas S."/>
            <person name="Lapidus A."/>
            <person name="Glavina del Rio T."/>
            <person name="Dalin E."/>
            <person name="Tice H."/>
            <person name="Bruce D."/>
            <person name="Goodwin L."/>
            <person name="Pitluck S."/>
            <person name="LaButti K."/>
            <person name="Schmutz J."/>
            <person name="Larimer F."/>
            <person name="Land M."/>
            <person name="Hauser L."/>
            <person name="Kyrpides N."/>
            <person name="Mikhailova N."/>
            <person name="Dunfield P.F."/>
            <person name="Dedysh S.N."/>
            <person name="Liesack W."/>
            <person name="Saw J.H."/>
            <person name="Alam M."/>
            <person name="Chen Y."/>
            <person name="Murrell J.C."/>
            <person name="Richardson P."/>
        </authorList>
    </citation>
    <scope>NUCLEOTIDE SEQUENCE [LARGE SCALE GENOMIC DNA]</scope>
    <source>
        <strain evidence="8">ATCC 9039 / DSM 1715 / NCIMB 8712</strain>
    </source>
</reference>
<dbReference type="InterPro" id="IPR007016">
    <property type="entry name" value="O-antigen_ligase-rel_domated"/>
</dbReference>
<dbReference type="HOGENOM" id="CLU_044692_0_0_5"/>
<feature type="transmembrane region" description="Helical" evidence="5">
    <location>
        <begin position="196"/>
        <end position="213"/>
    </location>
</feature>
<feature type="transmembrane region" description="Helical" evidence="5">
    <location>
        <begin position="31"/>
        <end position="54"/>
    </location>
</feature>
<dbReference type="PANTHER" id="PTHR37422:SF23">
    <property type="entry name" value="TEICHURONIC ACID BIOSYNTHESIS PROTEIN TUAE"/>
    <property type="match status" value="1"/>
</dbReference>
<evidence type="ECO:0000256" key="1">
    <source>
        <dbReference type="ARBA" id="ARBA00004141"/>
    </source>
</evidence>
<dbReference type="RefSeq" id="WP_012385683.1">
    <property type="nucleotide sequence ID" value="NC_010581.1"/>
</dbReference>
<evidence type="ECO:0000256" key="2">
    <source>
        <dbReference type="ARBA" id="ARBA00022692"/>
    </source>
</evidence>
<name>B2IJV7_BEII9</name>
<feature type="transmembrane region" description="Helical" evidence="5">
    <location>
        <begin position="243"/>
        <end position="260"/>
    </location>
</feature>
<keyword evidence="2 5" id="KW-0812">Transmembrane</keyword>
<dbReference type="STRING" id="395963.Bind_2760"/>
<proteinExistence type="predicted"/>
<accession>B2IJV7</accession>
<dbReference type="KEGG" id="bid:Bind_2760"/>
<dbReference type="Proteomes" id="UP000001695">
    <property type="component" value="Chromosome"/>
</dbReference>
<feature type="transmembrane region" description="Helical" evidence="5">
    <location>
        <begin position="379"/>
        <end position="399"/>
    </location>
</feature>
<keyword evidence="4 5" id="KW-0472">Membrane</keyword>
<dbReference type="PANTHER" id="PTHR37422">
    <property type="entry name" value="TEICHURONIC ACID BIOSYNTHESIS PROTEIN TUAE"/>
    <property type="match status" value="1"/>
</dbReference>
<evidence type="ECO:0000256" key="5">
    <source>
        <dbReference type="SAM" id="Phobius"/>
    </source>
</evidence>
<feature type="transmembrane region" description="Helical" evidence="5">
    <location>
        <begin position="220"/>
        <end position="237"/>
    </location>
</feature>
<keyword evidence="8" id="KW-1185">Reference proteome</keyword>
<dbReference type="GO" id="GO:0016020">
    <property type="term" value="C:membrane"/>
    <property type="evidence" value="ECO:0007669"/>
    <property type="project" value="UniProtKB-SubCell"/>
</dbReference>
<dbReference type="EMBL" id="CP001016">
    <property type="protein sequence ID" value="ACB96332.1"/>
    <property type="molecule type" value="Genomic_DNA"/>
</dbReference>
<gene>
    <name evidence="7" type="ordered locus">Bind_2760</name>
</gene>
<evidence type="ECO:0000313" key="8">
    <source>
        <dbReference type="Proteomes" id="UP000001695"/>
    </source>
</evidence>
<feature type="transmembrane region" description="Helical" evidence="5">
    <location>
        <begin position="131"/>
        <end position="149"/>
    </location>
</feature>
<reference evidence="7 8" key="2">
    <citation type="journal article" date="2010" name="J. Bacteriol.">
        <title>Complete genome sequence of Beijerinckia indica subsp. indica.</title>
        <authorList>
            <person name="Tamas I."/>
            <person name="Dedysh S.N."/>
            <person name="Liesack W."/>
            <person name="Stott M.B."/>
            <person name="Alam M."/>
            <person name="Murrell J.C."/>
            <person name="Dunfield P.F."/>
        </authorList>
    </citation>
    <scope>NUCLEOTIDE SEQUENCE [LARGE SCALE GENOMIC DNA]</scope>
    <source>
        <strain evidence="8">ATCC 9039 / DSM 1715 / NCIMB 8712</strain>
    </source>
</reference>
<evidence type="ECO:0000259" key="6">
    <source>
        <dbReference type="Pfam" id="PF04932"/>
    </source>
</evidence>
<dbReference type="eggNOG" id="COG3307">
    <property type="taxonomic scope" value="Bacteria"/>
</dbReference>
<feature type="transmembrane region" description="Helical" evidence="5">
    <location>
        <begin position="104"/>
        <end position="124"/>
    </location>
</feature>
<evidence type="ECO:0000256" key="3">
    <source>
        <dbReference type="ARBA" id="ARBA00022989"/>
    </source>
</evidence>